<protein>
    <submittedName>
        <fullName evidence="1">Uncharacterized protein</fullName>
    </submittedName>
</protein>
<dbReference type="Proteomes" id="UP000762676">
    <property type="component" value="Unassembled WGS sequence"/>
</dbReference>
<evidence type="ECO:0000313" key="2">
    <source>
        <dbReference type="Proteomes" id="UP000762676"/>
    </source>
</evidence>
<name>A0AAV4GIN3_9GAST</name>
<reference evidence="1 2" key="1">
    <citation type="journal article" date="2021" name="Elife">
        <title>Chloroplast acquisition without the gene transfer in kleptoplastic sea slugs, Plakobranchus ocellatus.</title>
        <authorList>
            <person name="Maeda T."/>
            <person name="Takahashi S."/>
            <person name="Yoshida T."/>
            <person name="Shimamura S."/>
            <person name="Takaki Y."/>
            <person name="Nagai Y."/>
            <person name="Toyoda A."/>
            <person name="Suzuki Y."/>
            <person name="Arimoto A."/>
            <person name="Ishii H."/>
            <person name="Satoh N."/>
            <person name="Nishiyama T."/>
            <person name="Hasebe M."/>
            <person name="Maruyama T."/>
            <person name="Minagawa J."/>
            <person name="Obokata J."/>
            <person name="Shigenobu S."/>
        </authorList>
    </citation>
    <scope>NUCLEOTIDE SEQUENCE [LARGE SCALE GENOMIC DNA]</scope>
</reference>
<dbReference type="EMBL" id="BMAT01012089">
    <property type="protein sequence ID" value="GFR85557.1"/>
    <property type="molecule type" value="Genomic_DNA"/>
</dbReference>
<comment type="caution">
    <text evidence="1">The sequence shown here is derived from an EMBL/GenBank/DDBJ whole genome shotgun (WGS) entry which is preliminary data.</text>
</comment>
<gene>
    <name evidence="1" type="ORF">ElyMa_006031200</name>
</gene>
<dbReference type="AlphaFoldDB" id="A0AAV4GIN3"/>
<sequence length="59" mass="6559">MECGSASEDKVAQILQELSKMGLKDMAPDSELRGLAQDYFCARPSEDEDDRLEDVSPHT</sequence>
<keyword evidence="2" id="KW-1185">Reference proteome</keyword>
<organism evidence="1 2">
    <name type="scientific">Elysia marginata</name>
    <dbReference type="NCBI Taxonomy" id="1093978"/>
    <lineage>
        <taxon>Eukaryota</taxon>
        <taxon>Metazoa</taxon>
        <taxon>Spiralia</taxon>
        <taxon>Lophotrochozoa</taxon>
        <taxon>Mollusca</taxon>
        <taxon>Gastropoda</taxon>
        <taxon>Heterobranchia</taxon>
        <taxon>Euthyneura</taxon>
        <taxon>Panpulmonata</taxon>
        <taxon>Sacoglossa</taxon>
        <taxon>Placobranchoidea</taxon>
        <taxon>Plakobranchidae</taxon>
        <taxon>Elysia</taxon>
    </lineage>
</organism>
<proteinExistence type="predicted"/>
<accession>A0AAV4GIN3</accession>
<feature type="non-terminal residue" evidence="1">
    <location>
        <position position="59"/>
    </location>
</feature>
<evidence type="ECO:0000313" key="1">
    <source>
        <dbReference type="EMBL" id="GFR85557.1"/>
    </source>
</evidence>